<evidence type="ECO:0000313" key="2">
    <source>
        <dbReference type="Proteomes" id="UP000288216"/>
    </source>
</evidence>
<evidence type="ECO:0000313" key="1">
    <source>
        <dbReference type="EMBL" id="GCB78869.1"/>
    </source>
</evidence>
<sequence length="126" mass="14755">MEESDYGDDWDSFEEGMYEVYAFSPPYEEKDEPLPVAPLRVVRKTVDGQITEQHIQTPFTDGEKQMILNELPSLKRQDDNGPFWDKLDELREVNDVWMLLVIMMMGVTHLKELLFMSLSVFTDDCN</sequence>
<accession>A0A401Q0C8</accession>
<name>A0A401Q0C8_SCYTO</name>
<protein>
    <submittedName>
        <fullName evidence="1">Uncharacterized protein</fullName>
    </submittedName>
</protein>
<dbReference type="EMBL" id="BFAA01010530">
    <property type="protein sequence ID" value="GCB78869.1"/>
    <property type="molecule type" value="Genomic_DNA"/>
</dbReference>
<dbReference type="Proteomes" id="UP000288216">
    <property type="component" value="Unassembled WGS sequence"/>
</dbReference>
<comment type="caution">
    <text evidence="1">The sequence shown here is derived from an EMBL/GenBank/DDBJ whole genome shotgun (WGS) entry which is preliminary data.</text>
</comment>
<organism evidence="1 2">
    <name type="scientific">Scyliorhinus torazame</name>
    <name type="common">Cloudy catshark</name>
    <name type="synonym">Catulus torazame</name>
    <dbReference type="NCBI Taxonomy" id="75743"/>
    <lineage>
        <taxon>Eukaryota</taxon>
        <taxon>Metazoa</taxon>
        <taxon>Chordata</taxon>
        <taxon>Craniata</taxon>
        <taxon>Vertebrata</taxon>
        <taxon>Chondrichthyes</taxon>
        <taxon>Elasmobranchii</taxon>
        <taxon>Galeomorphii</taxon>
        <taxon>Galeoidea</taxon>
        <taxon>Carcharhiniformes</taxon>
        <taxon>Scyliorhinidae</taxon>
        <taxon>Scyliorhinus</taxon>
    </lineage>
</organism>
<keyword evidence="2" id="KW-1185">Reference proteome</keyword>
<reference evidence="1 2" key="1">
    <citation type="journal article" date="2018" name="Nat. Ecol. Evol.">
        <title>Shark genomes provide insights into elasmobranch evolution and the origin of vertebrates.</title>
        <authorList>
            <person name="Hara Y"/>
            <person name="Yamaguchi K"/>
            <person name="Onimaru K"/>
            <person name="Kadota M"/>
            <person name="Koyanagi M"/>
            <person name="Keeley SD"/>
            <person name="Tatsumi K"/>
            <person name="Tanaka K"/>
            <person name="Motone F"/>
            <person name="Kageyama Y"/>
            <person name="Nozu R"/>
            <person name="Adachi N"/>
            <person name="Nishimura O"/>
            <person name="Nakagawa R"/>
            <person name="Tanegashima C"/>
            <person name="Kiyatake I"/>
            <person name="Matsumoto R"/>
            <person name="Murakumo K"/>
            <person name="Nishida K"/>
            <person name="Terakita A"/>
            <person name="Kuratani S"/>
            <person name="Sato K"/>
            <person name="Hyodo S Kuraku.S."/>
        </authorList>
    </citation>
    <scope>NUCLEOTIDE SEQUENCE [LARGE SCALE GENOMIC DNA]</scope>
</reference>
<gene>
    <name evidence="1" type="ORF">scyTo_0016883</name>
</gene>
<proteinExistence type="predicted"/>
<dbReference type="AlphaFoldDB" id="A0A401Q0C8"/>